<dbReference type="EMBL" id="HE573027">
    <property type="protein sequence ID" value="CCC53122.1"/>
    <property type="molecule type" value="Genomic_DNA"/>
</dbReference>
<feature type="region of interest" description="Disordered" evidence="1">
    <location>
        <begin position="1"/>
        <end position="23"/>
    </location>
</feature>
<feature type="compositionally biased region" description="Basic and acidic residues" evidence="1">
    <location>
        <begin position="1"/>
        <end position="13"/>
    </location>
</feature>
<name>G0UBD3_TRYVY</name>
<dbReference type="VEuPathDB" id="TriTrypDB:TvY486_1106060"/>
<accession>G0UBD3</accession>
<evidence type="ECO:0000256" key="1">
    <source>
        <dbReference type="SAM" id="MobiDB-lite"/>
    </source>
</evidence>
<sequence>MDDDSRWDVTEGRRPRRSNRGSMMQELLEKGLNSDEERLLNNLSDVTSDSTFTASQEAVDEVDSDFSDEEIEGVLDGADVETDATLMREEKRERKMERQRTAVRREARFRGERANGLALAPRLRPPPTIPLAVRLAEARKRALEARTGPLVGYADSNAGKLGTVAKRRRLSSGRSLGIDAGVDGERREEMIGGGEPEQRIRYVSNMAVLREYGVPVVISFSKCLPPIFHSG</sequence>
<protein>
    <recommendedName>
        <fullName evidence="2">Vps72/YL1 N-terminal domain-containing protein</fullName>
    </recommendedName>
</protein>
<evidence type="ECO:0000313" key="3">
    <source>
        <dbReference type="EMBL" id="CCC53122.1"/>
    </source>
</evidence>
<organism evidence="3">
    <name type="scientific">Trypanosoma vivax (strain Y486)</name>
    <dbReference type="NCBI Taxonomy" id="1055687"/>
    <lineage>
        <taxon>Eukaryota</taxon>
        <taxon>Discoba</taxon>
        <taxon>Euglenozoa</taxon>
        <taxon>Kinetoplastea</taxon>
        <taxon>Metakinetoplastina</taxon>
        <taxon>Trypanosomatida</taxon>
        <taxon>Trypanosomatidae</taxon>
        <taxon>Trypanosoma</taxon>
        <taxon>Duttonella</taxon>
    </lineage>
</organism>
<evidence type="ECO:0000259" key="2">
    <source>
        <dbReference type="Pfam" id="PF05764"/>
    </source>
</evidence>
<gene>
    <name evidence="3" type="ORF">TVY486_1106060</name>
</gene>
<proteinExistence type="predicted"/>
<dbReference type="AlphaFoldDB" id="G0UBD3"/>
<dbReference type="Pfam" id="PF05764">
    <property type="entry name" value="YL1"/>
    <property type="match status" value="1"/>
</dbReference>
<feature type="domain" description="Vps72/YL1 N-terminal" evidence="2">
    <location>
        <begin position="14"/>
        <end position="105"/>
    </location>
</feature>
<dbReference type="OMA" id="QRICYTS"/>
<dbReference type="InterPro" id="IPR046757">
    <property type="entry name" value="YL1_N"/>
</dbReference>
<reference evidence="3" key="1">
    <citation type="journal article" date="2012" name="Proc. Natl. Acad. Sci. U.S.A.">
        <title>Antigenic diversity is generated by distinct evolutionary mechanisms in African trypanosome species.</title>
        <authorList>
            <person name="Jackson A.P."/>
            <person name="Berry A."/>
            <person name="Aslett M."/>
            <person name="Allison H.C."/>
            <person name="Burton P."/>
            <person name="Vavrova-Anderson J."/>
            <person name="Brown R."/>
            <person name="Browne H."/>
            <person name="Corton N."/>
            <person name="Hauser H."/>
            <person name="Gamble J."/>
            <person name="Gilderthorp R."/>
            <person name="Marcello L."/>
            <person name="McQuillan J."/>
            <person name="Otto T.D."/>
            <person name="Quail M.A."/>
            <person name="Sanders M.J."/>
            <person name="van Tonder A."/>
            <person name="Ginger M.L."/>
            <person name="Field M.C."/>
            <person name="Barry J.D."/>
            <person name="Hertz-Fowler C."/>
            <person name="Berriman M."/>
        </authorList>
    </citation>
    <scope>NUCLEOTIDE SEQUENCE</scope>
    <source>
        <strain evidence="3">Y486</strain>
    </source>
</reference>